<evidence type="ECO:0000313" key="1">
    <source>
        <dbReference type="EMBL" id="KAJ6224130.1"/>
    </source>
</evidence>
<evidence type="ECO:0000313" key="2">
    <source>
        <dbReference type="Proteomes" id="UP001142055"/>
    </source>
</evidence>
<dbReference type="AlphaFoldDB" id="A0A9Q0MDZ3"/>
<name>A0A9Q0MDZ3_BLOTA</name>
<organism evidence="1 2">
    <name type="scientific">Blomia tropicalis</name>
    <name type="common">Mite</name>
    <dbReference type="NCBI Taxonomy" id="40697"/>
    <lineage>
        <taxon>Eukaryota</taxon>
        <taxon>Metazoa</taxon>
        <taxon>Ecdysozoa</taxon>
        <taxon>Arthropoda</taxon>
        <taxon>Chelicerata</taxon>
        <taxon>Arachnida</taxon>
        <taxon>Acari</taxon>
        <taxon>Acariformes</taxon>
        <taxon>Sarcoptiformes</taxon>
        <taxon>Astigmata</taxon>
        <taxon>Glycyphagoidea</taxon>
        <taxon>Echimyopodidae</taxon>
        <taxon>Blomia</taxon>
    </lineage>
</organism>
<comment type="caution">
    <text evidence="1">The sequence shown here is derived from an EMBL/GenBank/DDBJ whole genome shotgun (WGS) entry which is preliminary data.</text>
</comment>
<keyword evidence="2" id="KW-1185">Reference proteome</keyword>
<accession>A0A9Q0MDZ3</accession>
<protein>
    <submittedName>
        <fullName evidence="1">Uncharacterized protein</fullName>
    </submittedName>
</protein>
<dbReference type="Proteomes" id="UP001142055">
    <property type="component" value="Chromosome 1"/>
</dbReference>
<proteinExistence type="predicted"/>
<reference evidence="1" key="1">
    <citation type="submission" date="2022-12" db="EMBL/GenBank/DDBJ databases">
        <title>Genome assemblies of Blomia tropicalis.</title>
        <authorList>
            <person name="Cui Y."/>
        </authorList>
    </citation>
    <scope>NUCLEOTIDE SEQUENCE</scope>
    <source>
        <tissue evidence="1">Adult mites</tissue>
    </source>
</reference>
<dbReference type="EMBL" id="JAPWDV010000001">
    <property type="protein sequence ID" value="KAJ6224130.1"/>
    <property type="molecule type" value="Genomic_DNA"/>
</dbReference>
<sequence length="307" mass="34872">MYQSIISDDQDHYVESNDNTRAAIDELNDVLRHLFPIVPDKNHFLWNSRHKGVMINHNNRNNRLNNRINNELDNNDRNIIVKTNHEHQRPFNAEHSMNHIHSKPIFIPIDKLFESDYDMKAANQPMEEDEIDSSVRAGSSHFQSNSMVPGDNNNRSQMVRTILGKMMKMSKTTTPHNMINVPSNHHGTMTVIPNDQLMDLMANGGNRVAIPSTDTVLASATNNNNDLLLNVHSTSSSSLSDRDAKLYNLMVKTFKGSKNNYNKPLNIPKMMIKPELATITTGKRGPECMRRCITQGLLHPVQCHSLC</sequence>
<gene>
    <name evidence="1" type="ORF">RDWZM_002675</name>
</gene>